<dbReference type="GO" id="GO:0006777">
    <property type="term" value="P:Mo-molybdopterin cofactor biosynthetic process"/>
    <property type="evidence" value="ECO:0007669"/>
    <property type="project" value="UniProtKB-UniRule"/>
</dbReference>
<dbReference type="Gene3D" id="3.40.140.10">
    <property type="entry name" value="Cytidine Deaminase, domain 2"/>
    <property type="match status" value="1"/>
</dbReference>
<protein>
    <recommendedName>
        <fullName evidence="3">Sulfur carrier protein FdhD</fullName>
    </recommendedName>
</protein>
<dbReference type="RefSeq" id="WP_077315371.1">
    <property type="nucleotide sequence ID" value="NZ_AP024887.1"/>
</dbReference>
<accession>A0A1R4B7S7</accession>
<proteinExistence type="inferred from homology"/>
<evidence type="ECO:0000256" key="2">
    <source>
        <dbReference type="ARBA" id="ARBA00023150"/>
    </source>
</evidence>
<name>A0A1R4B7S7_9VIBR</name>
<sequence length="274" mass="30578">MSVDESHPAFPAYQTRPITRYQRESSWQVSDDDLIQETPVAIAFNDIAYTVMMCTPHDLEEFASGFALTEGIIDAFKDIHDIEITTQHNGITVNVLIANRCVARLQQQRRSMAGMTGCGICGTEKLDSVCRYHTPLATHSTFDIERLDQALEQLQQHQTLNQRTGSTHAAAYLNQEGELEALFEDVGRHIALDKLVGWILRHHKQGGAVLVTSRASFEMVQKVVASGIEFLFAVSAATSMAAELAEQLNVTLCGYCRRGRANIYTHPERLQAKR</sequence>
<dbReference type="AlphaFoldDB" id="A0A1R4B7S7"/>
<dbReference type="Gene3D" id="3.10.20.10">
    <property type="match status" value="1"/>
</dbReference>
<dbReference type="PANTHER" id="PTHR30592">
    <property type="entry name" value="FORMATE DEHYDROGENASE"/>
    <property type="match status" value="1"/>
</dbReference>
<dbReference type="OrthoDB" id="3197277at2"/>
<comment type="function">
    <text evidence="3">Required for formate dehydrogenase (FDH) activity. Acts as a sulfur carrier protein that transfers sulfur from IscS to the molybdenum cofactor prior to its insertion into FDH.</text>
</comment>
<dbReference type="InterPro" id="IPR016193">
    <property type="entry name" value="Cytidine_deaminase-like"/>
</dbReference>
<evidence type="ECO:0000313" key="4">
    <source>
        <dbReference type="EMBL" id="SJL84977.1"/>
    </source>
</evidence>
<keyword evidence="2 3" id="KW-0501">Molybdenum cofactor biosynthesis</keyword>
<comment type="subcellular location">
    <subcellularLocation>
        <location evidence="3">Cytoplasm</location>
    </subcellularLocation>
</comment>
<comment type="caution">
    <text evidence="3">Lacks conserved residue(s) required for the propagation of feature annotation.</text>
</comment>
<evidence type="ECO:0000256" key="3">
    <source>
        <dbReference type="HAMAP-Rule" id="MF_00187"/>
    </source>
</evidence>
<dbReference type="NCBIfam" id="TIGR00129">
    <property type="entry name" value="fdhD_narQ"/>
    <property type="match status" value="1"/>
</dbReference>
<dbReference type="Proteomes" id="UP000189475">
    <property type="component" value="Unassembled WGS sequence"/>
</dbReference>
<dbReference type="HAMAP" id="MF_00187">
    <property type="entry name" value="FdhD"/>
    <property type="match status" value="1"/>
</dbReference>
<dbReference type="SUPFAM" id="SSF53927">
    <property type="entry name" value="Cytidine deaminase-like"/>
    <property type="match status" value="1"/>
</dbReference>
<dbReference type="STRING" id="1918946.VPAL9027_02990"/>
<dbReference type="GO" id="GO:0005737">
    <property type="term" value="C:cytoplasm"/>
    <property type="evidence" value="ECO:0007669"/>
    <property type="project" value="UniProtKB-SubCell"/>
</dbReference>
<dbReference type="PANTHER" id="PTHR30592:SF1">
    <property type="entry name" value="SULFUR CARRIER PROTEIN FDHD"/>
    <property type="match status" value="1"/>
</dbReference>
<keyword evidence="1 3" id="KW-0963">Cytoplasm</keyword>
<organism evidence="4 5">
    <name type="scientific">Vibrio palustris</name>
    <dbReference type="NCBI Taxonomy" id="1918946"/>
    <lineage>
        <taxon>Bacteria</taxon>
        <taxon>Pseudomonadati</taxon>
        <taxon>Pseudomonadota</taxon>
        <taxon>Gammaproteobacteria</taxon>
        <taxon>Vibrionales</taxon>
        <taxon>Vibrionaceae</taxon>
        <taxon>Vibrio</taxon>
    </lineage>
</organism>
<feature type="active site" description="Cysteine persulfide intermediate" evidence="3">
    <location>
        <position position="118"/>
    </location>
</feature>
<evidence type="ECO:0000256" key="1">
    <source>
        <dbReference type="ARBA" id="ARBA00022490"/>
    </source>
</evidence>
<gene>
    <name evidence="3" type="primary">fdhD</name>
    <name evidence="4" type="ORF">VPAL9027_02990</name>
</gene>
<comment type="similarity">
    <text evidence="3">Belongs to the FdhD family.</text>
</comment>
<evidence type="ECO:0000313" key="5">
    <source>
        <dbReference type="Proteomes" id="UP000189475"/>
    </source>
</evidence>
<keyword evidence="5" id="KW-1185">Reference proteome</keyword>
<dbReference type="InterPro" id="IPR003786">
    <property type="entry name" value="FdhD"/>
</dbReference>
<reference evidence="4 5" key="1">
    <citation type="submission" date="2017-02" db="EMBL/GenBank/DDBJ databases">
        <authorList>
            <person name="Peterson S.W."/>
        </authorList>
    </citation>
    <scope>NUCLEOTIDE SEQUENCE [LARGE SCALE GENOMIC DNA]</scope>
    <source>
        <strain evidence="4 5">CECT 9027</strain>
    </source>
</reference>
<dbReference type="GO" id="GO:0097163">
    <property type="term" value="F:sulfur carrier activity"/>
    <property type="evidence" value="ECO:0007669"/>
    <property type="project" value="UniProtKB-UniRule"/>
</dbReference>
<dbReference type="Pfam" id="PF02634">
    <property type="entry name" value="FdhD-NarQ"/>
    <property type="match status" value="1"/>
</dbReference>
<dbReference type="EMBL" id="FUFT01000008">
    <property type="protein sequence ID" value="SJL84977.1"/>
    <property type="molecule type" value="Genomic_DNA"/>
</dbReference>
<dbReference type="PIRSF" id="PIRSF015626">
    <property type="entry name" value="FdhD"/>
    <property type="match status" value="1"/>
</dbReference>
<dbReference type="GO" id="GO:0016783">
    <property type="term" value="F:sulfurtransferase activity"/>
    <property type="evidence" value="ECO:0007669"/>
    <property type="project" value="InterPro"/>
</dbReference>